<evidence type="ECO:0000313" key="1">
    <source>
        <dbReference type="EMBL" id="MBB5234211.1"/>
    </source>
</evidence>
<evidence type="ECO:0000313" key="2">
    <source>
        <dbReference type="Proteomes" id="UP000525389"/>
    </source>
</evidence>
<dbReference type="AlphaFoldDB" id="A0A7W8GFC7"/>
<protein>
    <submittedName>
        <fullName evidence="1">Uncharacterized protein</fullName>
    </submittedName>
</protein>
<reference evidence="1 2" key="1">
    <citation type="submission" date="2020-08" db="EMBL/GenBank/DDBJ databases">
        <title>Genomic Encyclopedia of Type Strains, Phase IV (KMG-IV): sequencing the most valuable type-strain genomes for metagenomic binning, comparative biology and taxonomic classification.</title>
        <authorList>
            <person name="Goeker M."/>
        </authorList>
    </citation>
    <scope>NUCLEOTIDE SEQUENCE [LARGE SCALE GENOMIC DNA]</scope>
    <source>
        <strain evidence="1 2">DSM 101791</strain>
    </source>
</reference>
<gene>
    <name evidence="1" type="ORF">HNQ09_001649</name>
</gene>
<keyword evidence="2" id="KW-1185">Reference proteome</keyword>
<accession>A0A7W8GFC7</accession>
<proteinExistence type="predicted"/>
<dbReference type="EMBL" id="JACHFN010000005">
    <property type="protein sequence ID" value="MBB5234211.1"/>
    <property type="molecule type" value="Genomic_DNA"/>
</dbReference>
<comment type="caution">
    <text evidence="1">The sequence shown here is derived from an EMBL/GenBank/DDBJ whole genome shotgun (WGS) entry which is preliminary data.</text>
</comment>
<dbReference type="Proteomes" id="UP000525389">
    <property type="component" value="Unassembled WGS sequence"/>
</dbReference>
<name>A0A7W8GFC7_9DEIO</name>
<organism evidence="1 2">
    <name type="scientific">Deinococcus budaensis</name>
    <dbReference type="NCBI Taxonomy" id="1665626"/>
    <lineage>
        <taxon>Bacteria</taxon>
        <taxon>Thermotogati</taxon>
        <taxon>Deinococcota</taxon>
        <taxon>Deinococci</taxon>
        <taxon>Deinococcales</taxon>
        <taxon>Deinococcaceae</taxon>
        <taxon>Deinococcus</taxon>
    </lineage>
</organism>
<sequence length="56" mass="6027">MPVYGASPLFAWSVAAAGAAARSGVKGGESMWNFVWTFLTRWRFDTSGLGSETQVI</sequence>